<dbReference type="AlphaFoldDB" id="A0AAU1TW08"/>
<sequence>MTANASRPGVRAGVLLDDLADGERGLLQATAALADELLQTYGCPETGLITRAGT</sequence>
<gene>
    <name evidence="1" type="ORF">OHU69_01000</name>
</gene>
<name>A0AAU1TW08_9ACTN</name>
<accession>A0AAU1TW08</accession>
<reference evidence="1" key="1">
    <citation type="submission" date="2022-10" db="EMBL/GenBank/DDBJ databases">
        <title>The complete genomes of actinobacterial strains from the NBC collection.</title>
        <authorList>
            <person name="Joergensen T.S."/>
            <person name="Alvarez Arevalo M."/>
            <person name="Sterndorff E.B."/>
            <person name="Faurdal D."/>
            <person name="Vuksanovic O."/>
            <person name="Mourched A.-S."/>
            <person name="Charusanti P."/>
            <person name="Shaw S."/>
            <person name="Blin K."/>
            <person name="Weber T."/>
        </authorList>
    </citation>
    <scope>NUCLEOTIDE SEQUENCE</scope>
    <source>
        <strain evidence="1">NBC_00119</strain>
    </source>
</reference>
<evidence type="ECO:0000313" key="1">
    <source>
        <dbReference type="EMBL" id="WTS09833.1"/>
    </source>
</evidence>
<dbReference type="EMBL" id="CP108195">
    <property type="protein sequence ID" value="WTS09833.1"/>
    <property type="molecule type" value="Genomic_DNA"/>
</dbReference>
<protein>
    <submittedName>
        <fullName evidence="1">Uncharacterized protein</fullName>
    </submittedName>
</protein>
<proteinExistence type="predicted"/>
<organism evidence="1">
    <name type="scientific">Streptomyces sp. NBC_00119</name>
    <dbReference type="NCBI Taxonomy" id="2975659"/>
    <lineage>
        <taxon>Bacteria</taxon>
        <taxon>Bacillati</taxon>
        <taxon>Actinomycetota</taxon>
        <taxon>Actinomycetes</taxon>
        <taxon>Kitasatosporales</taxon>
        <taxon>Streptomycetaceae</taxon>
        <taxon>Streptomyces</taxon>
    </lineage>
</organism>